<comment type="caution">
    <text evidence="1">The sequence shown here is derived from an EMBL/GenBank/DDBJ whole genome shotgun (WGS) entry which is preliminary data.</text>
</comment>
<dbReference type="Proteomes" id="UP000702544">
    <property type="component" value="Unassembled WGS sequence"/>
</dbReference>
<evidence type="ECO:0000313" key="1">
    <source>
        <dbReference type="EMBL" id="NIR74300.1"/>
    </source>
</evidence>
<organism evidence="1 2">
    <name type="scientific">Candidatus Kutchimonas denitrificans</name>
    <dbReference type="NCBI Taxonomy" id="3056748"/>
    <lineage>
        <taxon>Bacteria</taxon>
        <taxon>Pseudomonadati</taxon>
        <taxon>Gemmatimonadota</taxon>
        <taxon>Gemmatimonadia</taxon>
        <taxon>Candidatus Palauibacterales</taxon>
        <taxon>Candidatus Palauibacteraceae</taxon>
        <taxon>Candidatus Kutchimonas</taxon>
    </lineage>
</organism>
<name>A0AAE4Z5Q4_9BACT</name>
<gene>
    <name evidence="1" type="ORF">GWO12_04185</name>
</gene>
<sequence length="222" mass="24222">MNPFDIDVGPDGTIWVLDVDAGRITHLSSEGSLLGLFRPEVTVFESLVPGNERVTIMSVSLDPFWMTVDLEGKTLAQGSAPIRKLSEIPPHLRQSLASGAASGSVWAIAFVFGDPILVYDGAEVRCRGWLVEGADFPPRQPDGPATVWAAALATTDSSVFVLARGETDKRLQLIDVYSAFDCSYQYTYVLPRRVMAMAFADGVFYFEFEDPMPVIIGLRPAS</sequence>
<accession>A0AAE4Z5Q4</accession>
<reference evidence="1 2" key="1">
    <citation type="submission" date="2020-01" db="EMBL/GenBank/DDBJ databases">
        <title>Genomes assembled from Gulf of Kutch pelagic sediment metagenomes.</title>
        <authorList>
            <person name="Chandrashekar M."/>
            <person name="Mahajan M.S."/>
            <person name="Dave K.J."/>
            <person name="Vatsa P."/>
            <person name="Nathani N.M."/>
        </authorList>
    </citation>
    <scope>NUCLEOTIDE SEQUENCE [LARGE SCALE GENOMIC DNA]</scope>
    <source>
        <strain evidence="1">KS3-K002</strain>
    </source>
</reference>
<dbReference type="SUPFAM" id="SSF63829">
    <property type="entry name" value="Calcium-dependent phosphotriesterase"/>
    <property type="match status" value="1"/>
</dbReference>
<dbReference type="EMBL" id="JAACAK010000032">
    <property type="protein sequence ID" value="NIR74300.1"/>
    <property type="molecule type" value="Genomic_DNA"/>
</dbReference>
<evidence type="ECO:0000313" key="2">
    <source>
        <dbReference type="Proteomes" id="UP000702544"/>
    </source>
</evidence>
<dbReference type="AlphaFoldDB" id="A0AAE4Z5Q4"/>
<protein>
    <submittedName>
        <fullName evidence="1">Uncharacterized protein</fullName>
    </submittedName>
</protein>
<proteinExistence type="predicted"/>